<evidence type="ECO:0000259" key="15">
    <source>
        <dbReference type="Pfam" id="PF18075"/>
    </source>
</evidence>
<evidence type="ECO:0000256" key="13">
    <source>
        <dbReference type="SAM" id="Phobius"/>
    </source>
</evidence>
<comment type="function">
    <text evidence="12">Part of the ABC transporter FtsEX involved in cellular division.</text>
</comment>
<feature type="transmembrane region" description="Helical" evidence="13">
    <location>
        <begin position="174"/>
        <end position="194"/>
    </location>
</feature>
<feature type="transmembrane region" description="Helical" evidence="13">
    <location>
        <begin position="268"/>
        <end position="292"/>
    </location>
</feature>
<feature type="domain" description="ABC3 transporter permease C-terminal" evidence="14">
    <location>
        <begin position="178"/>
        <end position="292"/>
    </location>
</feature>
<feature type="transmembrane region" description="Helical" evidence="13">
    <location>
        <begin position="222"/>
        <end position="248"/>
    </location>
</feature>
<dbReference type="NCBIfam" id="TIGR00439">
    <property type="entry name" value="FtsX_Gneg"/>
    <property type="match status" value="1"/>
</dbReference>
<dbReference type="Gene3D" id="3.30.70.3040">
    <property type="match status" value="1"/>
</dbReference>
<dbReference type="InterPro" id="IPR047590">
    <property type="entry name" value="FtsX_proteobact-type"/>
</dbReference>
<sequence length="303" mass="33302">MKHRLNQHLQAIRLVLARMRRSLSSTLMICSVIGVALCLPAMLYVAVDNVSRATELLQGDAQISLFLKQDIAKSAVTALGEQLRRHPAVSEVRFVDRDTAWREFRSGLATDHPASSLEQNPLPDAYFVKLKQTDPESVSTLQQEMQAWDGVELAQADASWIKRLYALLQLGKQAVLALAILLAFALTVIIANTIRLQIMTQREEIEVSKLIGATDQFIRRPFLYAGMLYGGGGGLAALLLLYAGIVSFNRSVAELALLYGSDFHLHTQWADLSLVLVGTAVIIGWLASYFAVGRSLAKLQQAG</sequence>
<evidence type="ECO:0000256" key="1">
    <source>
        <dbReference type="ARBA" id="ARBA00004429"/>
    </source>
</evidence>
<organism evidence="16 17">
    <name type="scientific">Pseudomethylobacillus aquaticus</name>
    <dbReference type="NCBI Taxonomy" id="2676064"/>
    <lineage>
        <taxon>Bacteria</taxon>
        <taxon>Pseudomonadati</taxon>
        <taxon>Pseudomonadota</taxon>
        <taxon>Betaproteobacteria</taxon>
        <taxon>Nitrosomonadales</taxon>
        <taxon>Methylophilaceae</taxon>
        <taxon>Pseudomethylobacillus</taxon>
    </lineage>
</organism>
<keyword evidence="8 13" id="KW-0812">Transmembrane</keyword>
<keyword evidence="17" id="KW-1185">Reference proteome</keyword>
<evidence type="ECO:0000256" key="3">
    <source>
        <dbReference type="ARBA" id="ARBA00011160"/>
    </source>
</evidence>
<evidence type="ECO:0000256" key="5">
    <source>
        <dbReference type="ARBA" id="ARBA00022475"/>
    </source>
</evidence>
<dbReference type="Pfam" id="PF18075">
    <property type="entry name" value="FtsX_ECD"/>
    <property type="match status" value="1"/>
</dbReference>
<gene>
    <name evidence="16" type="ORF">ED236_09800</name>
</gene>
<keyword evidence="6 12" id="KW-0997">Cell inner membrane</keyword>
<dbReference type="InterPro" id="IPR003838">
    <property type="entry name" value="ABC3_permease_C"/>
</dbReference>
<dbReference type="Pfam" id="PF02687">
    <property type="entry name" value="FtsX"/>
    <property type="match status" value="1"/>
</dbReference>
<proteinExistence type="inferred from homology"/>
<dbReference type="GO" id="GO:0005886">
    <property type="term" value="C:plasma membrane"/>
    <property type="evidence" value="ECO:0007669"/>
    <property type="project" value="UniProtKB-SubCell"/>
</dbReference>
<dbReference type="GO" id="GO:0051301">
    <property type="term" value="P:cell division"/>
    <property type="evidence" value="ECO:0007669"/>
    <property type="project" value="UniProtKB-KW"/>
</dbReference>
<evidence type="ECO:0000256" key="4">
    <source>
        <dbReference type="ARBA" id="ARBA00021907"/>
    </source>
</evidence>
<keyword evidence="11 12" id="KW-0131">Cell cycle</keyword>
<reference evidence="16 17" key="1">
    <citation type="submission" date="2018-10" db="EMBL/GenBank/DDBJ databases">
        <authorList>
            <person name="Chen W.-M."/>
        </authorList>
    </citation>
    <scope>NUCLEOTIDE SEQUENCE [LARGE SCALE GENOMIC DNA]</scope>
    <source>
        <strain evidence="16 17">H-5</strain>
    </source>
</reference>
<comment type="similarity">
    <text evidence="2 12">Belongs to the ABC-4 integral membrane protein family. FtsX subfamily.</text>
</comment>
<dbReference type="PANTHER" id="PTHR47755">
    <property type="entry name" value="CELL DIVISION PROTEIN FTSX"/>
    <property type="match status" value="1"/>
</dbReference>
<evidence type="ECO:0000256" key="12">
    <source>
        <dbReference type="PIRNR" id="PIRNR003097"/>
    </source>
</evidence>
<dbReference type="EMBL" id="RJVP01000005">
    <property type="protein sequence ID" value="ROH85470.1"/>
    <property type="molecule type" value="Genomic_DNA"/>
</dbReference>
<dbReference type="InterPro" id="IPR004513">
    <property type="entry name" value="FtsX"/>
</dbReference>
<evidence type="ECO:0000256" key="8">
    <source>
        <dbReference type="ARBA" id="ARBA00022692"/>
    </source>
</evidence>
<comment type="subcellular location">
    <subcellularLocation>
        <location evidence="1">Cell inner membrane</location>
        <topology evidence="1">Multi-pass membrane protein</topology>
    </subcellularLocation>
</comment>
<evidence type="ECO:0000259" key="14">
    <source>
        <dbReference type="Pfam" id="PF02687"/>
    </source>
</evidence>
<evidence type="ECO:0000256" key="10">
    <source>
        <dbReference type="ARBA" id="ARBA00023136"/>
    </source>
</evidence>
<dbReference type="Proteomes" id="UP000275137">
    <property type="component" value="Unassembled WGS sequence"/>
</dbReference>
<dbReference type="InterPro" id="IPR040690">
    <property type="entry name" value="FtsX_ECD"/>
</dbReference>
<dbReference type="GO" id="GO:0032153">
    <property type="term" value="C:cell division site"/>
    <property type="evidence" value="ECO:0007669"/>
    <property type="project" value="TreeGrafter"/>
</dbReference>
<protein>
    <recommendedName>
        <fullName evidence="4 12">Cell division protein FtsX</fullName>
    </recommendedName>
</protein>
<keyword evidence="10 12" id="KW-0472">Membrane</keyword>
<evidence type="ECO:0000313" key="16">
    <source>
        <dbReference type="EMBL" id="ROH85470.1"/>
    </source>
</evidence>
<evidence type="ECO:0000256" key="2">
    <source>
        <dbReference type="ARBA" id="ARBA00007379"/>
    </source>
</evidence>
<keyword evidence="7 12" id="KW-0132">Cell division</keyword>
<evidence type="ECO:0000256" key="9">
    <source>
        <dbReference type="ARBA" id="ARBA00022989"/>
    </source>
</evidence>
<dbReference type="PIRSF" id="PIRSF003097">
    <property type="entry name" value="FtsX"/>
    <property type="match status" value="1"/>
</dbReference>
<evidence type="ECO:0000256" key="6">
    <source>
        <dbReference type="ARBA" id="ARBA00022519"/>
    </source>
</evidence>
<dbReference type="PANTHER" id="PTHR47755:SF1">
    <property type="entry name" value="CELL DIVISION PROTEIN FTSX"/>
    <property type="match status" value="1"/>
</dbReference>
<accession>A0A3N0UY71</accession>
<keyword evidence="5 12" id="KW-1003">Cell membrane</keyword>
<feature type="domain" description="FtsX extracellular" evidence="15">
    <location>
        <begin position="62"/>
        <end position="152"/>
    </location>
</feature>
<dbReference type="AlphaFoldDB" id="A0A3N0UY71"/>
<evidence type="ECO:0000256" key="7">
    <source>
        <dbReference type="ARBA" id="ARBA00022618"/>
    </source>
</evidence>
<name>A0A3N0UY71_9PROT</name>
<feature type="transmembrane region" description="Helical" evidence="13">
    <location>
        <begin position="26"/>
        <end position="47"/>
    </location>
</feature>
<evidence type="ECO:0000256" key="11">
    <source>
        <dbReference type="ARBA" id="ARBA00023306"/>
    </source>
</evidence>
<comment type="subunit">
    <text evidence="3">Forms a membrane-associated complex with FtsE.</text>
</comment>
<evidence type="ECO:0000313" key="17">
    <source>
        <dbReference type="Proteomes" id="UP000275137"/>
    </source>
</evidence>
<comment type="caution">
    <text evidence="16">The sequence shown here is derived from an EMBL/GenBank/DDBJ whole genome shotgun (WGS) entry which is preliminary data.</text>
</comment>
<keyword evidence="9 13" id="KW-1133">Transmembrane helix</keyword>